<dbReference type="SMART" id="SM00977">
    <property type="entry name" value="TilS_C"/>
    <property type="match status" value="1"/>
</dbReference>
<feature type="binding site" evidence="8">
    <location>
        <begin position="26"/>
        <end position="31"/>
    </location>
    <ligand>
        <name>ATP</name>
        <dbReference type="ChEBI" id="CHEBI:30616"/>
    </ligand>
</feature>
<dbReference type="PANTHER" id="PTHR43033">
    <property type="entry name" value="TRNA(ILE)-LYSIDINE SYNTHASE-RELATED"/>
    <property type="match status" value="1"/>
</dbReference>
<dbReference type="GO" id="GO:0006400">
    <property type="term" value="P:tRNA modification"/>
    <property type="evidence" value="ECO:0007669"/>
    <property type="project" value="UniProtKB-UniRule"/>
</dbReference>
<dbReference type="HAMAP" id="MF_01161">
    <property type="entry name" value="tRNA_Ile_lys_synt"/>
    <property type="match status" value="1"/>
</dbReference>
<dbReference type="AlphaFoldDB" id="A0A1E8F0A7"/>
<dbReference type="InterPro" id="IPR012094">
    <property type="entry name" value="tRNA_Ile_lys_synt"/>
</dbReference>
<evidence type="ECO:0000256" key="4">
    <source>
        <dbReference type="ARBA" id="ARBA00022694"/>
    </source>
</evidence>
<evidence type="ECO:0000256" key="3">
    <source>
        <dbReference type="ARBA" id="ARBA00022598"/>
    </source>
</evidence>
<dbReference type="EC" id="6.3.4.19" evidence="8"/>
<dbReference type="GO" id="GO:0005524">
    <property type="term" value="F:ATP binding"/>
    <property type="evidence" value="ECO:0007669"/>
    <property type="project" value="UniProtKB-UniRule"/>
</dbReference>
<keyword evidence="11" id="KW-1185">Reference proteome</keyword>
<sequence>MIEEVLETMNKYDMIKKGDKVIVGVSGGPDSMCLLHLLYSLKKDFNISIVVAHLNHCLRGKDADEDEIYVRRFCENLNIEFYNKKVDVNKISQEKGISCETAGREARYNFFEKLKQEIKAQKIALAHNANDRAETIIMRIMRGTGLEGLIGIKPVRDSIIRPLINIDRKHIESYCSKNNIKPRIDKTNFESIYARNKVRLELIPYIEENFNKDIIQTINRLSDIVEIDNSYLNEISQKMYKKYCYIKLNNIIISKEAFLENRAILSRIIRIALGKLKGNLYNVQKSHIDDVVELQKGDTGKKIILPNEVVIQNNYGNIYMCEKKIKIEKINNEFKLNIGINNVISMNINVKLNLINNGENLDLNKKYVKYFDYDKIKEDITIRYRQNGDLFVPFGMKGNKKLKDLFIDLKIPRYKRDKIPIICFDGNIGWVVGVRIGDLYKVCKDTKKILEIKIEREE</sequence>
<dbReference type="Pfam" id="PF01171">
    <property type="entry name" value="ATP_bind_3"/>
    <property type="match status" value="1"/>
</dbReference>
<dbReference type="GO" id="GO:0032267">
    <property type="term" value="F:tRNA(Ile)-lysidine synthase activity"/>
    <property type="evidence" value="ECO:0007669"/>
    <property type="project" value="UniProtKB-EC"/>
</dbReference>
<evidence type="ECO:0000256" key="2">
    <source>
        <dbReference type="ARBA" id="ARBA00022490"/>
    </source>
</evidence>
<protein>
    <recommendedName>
        <fullName evidence="8">tRNA(Ile)-lysidine synthase</fullName>
        <ecNumber evidence="8">6.3.4.19</ecNumber>
    </recommendedName>
    <alternativeName>
        <fullName evidence="8">tRNA(Ile)-2-lysyl-cytidine synthase</fullName>
    </alternativeName>
    <alternativeName>
        <fullName evidence="8">tRNA(Ile)-lysidine synthetase</fullName>
    </alternativeName>
</protein>
<dbReference type="OrthoDB" id="9807403at2"/>
<name>A0A1E8F0A7_9CLOT</name>
<evidence type="ECO:0000259" key="9">
    <source>
        <dbReference type="SMART" id="SM00977"/>
    </source>
</evidence>
<dbReference type="STRING" id="1121290.CLAOCE_08990"/>
<dbReference type="InterPro" id="IPR011063">
    <property type="entry name" value="TilS/TtcA_N"/>
</dbReference>
<comment type="caution">
    <text evidence="10">The sequence shown here is derived from an EMBL/GenBank/DDBJ whole genome shotgun (WGS) entry which is preliminary data.</text>
</comment>
<dbReference type="PANTHER" id="PTHR43033:SF1">
    <property type="entry name" value="TRNA(ILE)-LYSIDINE SYNTHASE-RELATED"/>
    <property type="match status" value="1"/>
</dbReference>
<dbReference type="NCBIfam" id="TIGR02433">
    <property type="entry name" value="lysidine_TilS_C"/>
    <property type="match status" value="1"/>
</dbReference>
<dbReference type="Gene3D" id="1.20.59.20">
    <property type="match status" value="1"/>
</dbReference>
<proteinExistence type="inferred from homology"/>
<dbReference type="SUPFAM" id="SSF56037">
    <property type="entry name" value="PheT/TilS domain"/>
    <property type="match status" value="1"/>
</dbReference>
<evidence type="ECO:0000256" key="6">
    <source>
        <dbReference type="ARBA" id="ARBA00022840"/>
    </source>
</evidence>
<gene>
    <name evidence="8 10" type="primary">tilS</name>
    <name evidence="10" type="ORF">CLOACE_08990</name>
</gene>
<accession>A0A1E8F0A7</accession>
<keyword evidence="5 8" id="KW-0547">Nucleotide-binding</keyword>
<comment type="subcellular location">
    <subcellularLocation>
        <location evidence="1 8">Cytoplasm</location>
    </subcellularLocation>
</comment>
<dbReference type="SUPFAM" id="SSF52402">
    <property type="entry name" value="Adenine nucleotide alpha hydrolases-like"/>
    <property type="match status" value="1"/>
</dbReference>
<keyword evidence="3 8" id="KW-0436">Ligase</keyword>
<evidence type="ECO:0000313" key="10">
    <source>
        <dbReference type="EMBL" id="OFI06564.1"/>
    </source>
</evidence>
<evidence type="ECO:0000256" key="7">
    <source>
        <dbReference type="ARBA" id="ARBA00048539"/>
    </source>
</evidence>
<comment type="function">
    <text evidence="8">Ligates lysine onto the cytidine present at position 34 of the AUA codon-specific tRNA(Ile) that contains the anticodon CAU, in an ATP-dependent manner. Cytidine is converted to lysidine, thus changing the amino acid specificity of the tRNA from methionine to isoleucine.</text>
</comment>
<comment type="domain">
    <text evidence="8">The N-terminal region contains the highly conserved SGGXDS motif, predicted to be a P-loop motif involved in ATP binding.</text>
</comment>
<keyword evidence="4 8" id="KW-0819">tRNA processing</keyword>
<dbReference type="SUPFAM" id="SSF82829">
    <property type="entry name" value="MesJ substrate recognition domain-like"/>
    <property type="match status" value="1"/>
</dbReference>
<evidence type="ECO:0000313" key="11">
    <source>
        <dbReference type="Proteomes" id="UP000175744"/>
    </source>
</evidence>
<dbReference type="Gene3D" id="3.40.50.620">
    <property type="entry name" value="HUPs"/>
    <property type="match status" value="1"/>
</dbReference>
<dbReference type="NCBIfam" id="TIGR02432">
    <property type="entry name" value="lysidine_TilS_N"/>
    <property type="match status" value="1"/>
</dbReference>
<evidence type="ECO:0000256" key="8">
    <source>
        <dbReference type="HAMAP-Rule" id="MF_01161"/>
    </source>
</evidence>
<keyword evidence="2 8" id="KW-0963">Cytoplasm</keyword>
<evidence type="ECO:0000256" key="1">
    <source>
        <dbReference type="ARBA" id="ARBA00004496"/>
    </source>
</evidence>
<evidence type="ECO:0000256" key="5">
    <source>
        <dbReference type="ARBA" id="ARBA00022741"/>
    </source>
</evidence>
<dbReference type="InterPro" id="IPR012795">
    <property type="entry name" value="tRNA_Ile_lys_synt_N"/>
</dbReference>
<reference evidence="10 11" key="1">
    <citation type="submission" date="2016-06" db="EMBL/GenBank/DDBJ databases">
        <title>Genome sequence of Clostridium acetireducens DSM 10703.</title>
        <authorList>
            <person name="Poehlein A."/>
            <person name="Fluechter S."/>
            <person name="Duerre P."/>
            <person name="Daniel R."/>
        </authorList>
    </citation>
    <scope>NUCLEOTIDE SEQUENCE [LARGE SCALE GENOMIC DNA]</scope>
    <source>
        <strain evidence="10 11">DSM 10703</strain>
    </source>
</reference>
<dbReference type="GO" id="GO:0005737">
    <property type="term" value="C:cytoplasm"/>
    <property type="evidence" value="ECO:0007669"/>
    <property type="project" value="UniProtKB-SubCell"/>
</dbReference>
<dbReference type="Proteomes" id="UP000175744">
    <property type="component" value="Unassembled WGS sequence"/>
</dbReference>
<keyword evidence="6 8" id="KW-0067">ATP-binding</keyword>
<dbReference type="InterPro" id="IPR014729">
    <property type="entry name" value="Rossmann-like_a/b/a_fold"/>
</dbReference>
<dbReference type="PATRIC" id="fig|1121290.3.peg.910"/>
<comment type="catalytic activity">
    <reaction evidence="7 8">
        <text>cytidine(34) in tRNA(Ile2) + L-lysine + ATP = lysidine(34) in tRNA(Ile2) + AMP + diphosphate + H(+)</text>
        <dbReference type="Rhea" id="RHEA:43744"/>
        <dbReference type="Rhea" id="RHEA-COMP:10625"/>
        <dbReference type="Rhea" id="RHEA-COMP:10670"/>
        <dbReference type="ChEBI" id="CHEBI:15378"/>
        <dbReference type="ChEBI" id="CHEBI:30616"/>
        <dbReference type="ChEBI" id="CHEBI:32551"/>
        <dbReference type="ChEBI" id="CHEBI:33019"/>
        <dbReference type="ChEBI" id="CHEBI:82748"/>
        <dbReference type="ChEBI" id="CHEBI:83665"/>
        <dbReference type="ChEBI" id="CHEBI:456215"/>
        <dbReference type="EC" id="6.3.4.19"/>
    </reaction>
</comment>
<dbReference type="CDD" id="cd01992">
    <property type="entry name" value="TilS_N"/>
    <property type="match status" value="1"/>
</dbReference>
<organism evidence="10 11">
    <name type="scientific">Clostridium acetireducens DSM 10703</name>
    <dbReference type="NCBI Taxonomy" id="1121290"/>
    <lineage>
        <taxon>Bacteria</taxon>
        <taxon>Bacillati</taxon>
        <taxon>Bacillota</taxon>
        <taxon>Clostridia</taxon>
        <taxon>Eubacteriales</taxon>
        <taxon>Clostridiaceae</taxon>
        <taxon>Clostridium</taxon>
    </lineage>
</organism>
<feature type="domain" description="Lysidine-tRNA(Ile) synthetase C-terminal" evidence="9">
    <location>
        <begin position="380"/>
        <end position="452"/>
    </location>
</feature>
<comment type="similarity">
    <text evidence="8">Belongs to the tRNA(Ile)-lysidine synthase family.</text>
</comment>
<dbReference type="RefSeq" id="WP_070109851.1">
    <property type="nucleotide sequence ID" value="NZ_LZFO01000010.1"/>
</dbReference>
<dbReference type="Pfam" id="PF11734">
    <property type="entry name" value="TilS_C"/>
    <property type="match status" value="1"/>
</dbReference>
<dbReference type="EMBL" id="LZFO01000010">
    <property type="protein sequence ID" value="OFI06564.1"/>
    <property type="molecule type" value="Genomic_DNA"/>
</dbReference>
<dbReference type="InterPro" id="IPR012796">
    <property type="entry name" value="Lysidine-tRNA-synth_C"/>
</dbReference>